<dbReference type="Proteomes" id="UP001152320">
    <property type="component" value="Chromosome 15"/>
</dbReference>
<dbReference type="Gene3D" id="2.60.470.10">
    <property type="entry name" value="Acid-sensing ion channels like domains"/>
    <property type="match status" value="1"/>
</dbReference>
<dbReference type="Pfam" id="PF00858">
    <property type="entry name" value="ASC"/>
    <property type="match status" value="2"/>
</dbReference>
<evidence type="ECO:0000256" key="8">
    <source>
        <dbReference type="ARBA" id="ARBA00023136"/>
    </source>
</evidence>
<keyword evidence="8 12" id="KW-0472">Membrane</keyword>
<evidence type="ECO:0000256" key="12">
    <source>
        <dbReference type="SAM" id="Phobius"/>
    </source>
</evidence>
<proteinExistence type="inferred from homology"/>
<comment type="subcellular location">
    <subcellularLocation>
        <location evidence="1">Membrane</location>
        <topology evidence="1">Multi-pass membrane protein</topology>
    </subcellularLocation>
</comment>
<dbReference type="PRINTS" id="PR01078">
    <property type="entry name" value="AMINACHANNEL"/>
</dbReference>
<evidence type="ECO:0000256" key="1">
    <source>
        <dbReference type="ARBA" id="ARBA00004141"/>
    </source>
</evidence>
<evidence type="ECO:0000313" key="13">
    <source>
        <dbReference type="EMBL" id="KAJ8027746.1"/>
    </source>
</evidence>
<evidence type="ECO:0000256" key="3">
    <source>
        <dbReference type="ARBA" id="ARBA00022461"/>
    </source>
</evidence>
<evidence type="ECO:0000256" key="11">
    <source>
        <dbReference type="RuleBase" id="RU000679"/>
    </source>
</evidence>
<comment type="similarity">
    <text evidence="11">Belongs to the amiloride-sensitive sodium channel (TC 1.A.6) family.</text>
</comment>
<protein>
    <submittedName>
        <fullName evidence="13">Acid-sensing ion channel 1</fullName>
    </submittedName>
</protein>
<reference evidence="13" key="1">
    <citation type="submission" date="2021-10" db="EMBL/GenBank/DDBJ databases">
        <title>Tropical sea cucumber genome reveals ecological adaptation and Cuvierian tubules defense mechanism.</title>
        <authorList>
            <person name="Chen T."/>
        </authorList>
    </citation>
    <scope>NUCLEOTIDE SEQUENCE</scope>
    <source>
        <strain evidence="13">Nanhai2018</strain>
        <tissue evidence="13">Muscle</tissue>
    </source>
</reference>
<dbReference type="InterPro" id="IPR001873">
    <property type="entry name" value="ENaC"/>
</dbReference>
<evidence type="ECO:0000256" key="4">
    <source>
        <dbReference type="ARBA" id="ARBA00022692"/>
    </source>
</evidence>
<evidence type="ECO:0000313" key="14">
    <source>
        <dbReference type="Proteomes" id="UP001152320"/>
    </source>
</evidence>
<keyword evidence="10 11" id="KW-0407">Ion channel</keyword>
<dbReference type="GO" id="GO:0015280">
    <property type="term" value="F:ligand-gated sodium channel activity"/>
    <property type="evidence" value="ECO:0007669"/>
    <property type="project" value="TreeGrafter"/>
</dbReference>
<feature type="transmembrane region" description="Helical" evidence="12">
    <location>
        <begin position="12"/>
        <end position="36"/>
    </location>
</feature>
<name>A0A9Q1BJG6_HOLLE</name>
<evidence type="ECO:0000256" key="2">
    <source>
        <dbReference type="ARBA" id="ARBA00022448"/>
    </source>
</evidence>
<accession>A0A9Q1BJG6</accession>
<keyword evidence="9 11" id="KW-0739">Sodium transport</keyword>
<keyword evidence="4 11" id="KW-0812">Transmembrane</keyword>
<sequence>MHYQPLDQTRQISIKGLVLWTVLLVCLMVWLAYGIIQGVQKYFSYPVSTVIDINYVRSLDFPAVTICNYNQFRKSKIMHDKEIIQQVLVALATGNSSNVDWETYDETYANHTFNLTKTTLEYGHQIEDMLIECRWNTGEECGTENLTQVITDFGLCYTFNGKTSERRLTVSRAGATRGLKLRLSVQQDEYFWGDNTGAGFKVLVHTQGEMPLVNQLGNSISPGFETLFAIRSIIKFYNFSRKEFYTQSDICECPVPCKSEFYLTSLSMGFWPSDFIGENIARSKNETKEYIRDNYLELRIFYDILTIEKISQAASYNALDLQSKFKVYFKGRAHD</sequence>
<dbReference type="GO" id="GO:0005886">
    <property type="term" value="C:plasma membrane"/>
    <property type="evidence" value="ECO:0007669"/>
    <property type="project" value="TreeGrafter"/>
</dbReference>
<keyword evidence="5 12" id="KW-1133">Transmembrane helix</keyword>
<evidence type="ECO:0000256" key="10">
    <source>
        <dbReference type="ARBA" id="ARBA00023303"/>
    </source>
</evidence>
<comment type="caution">
    <text evidence="13">The sequence shown here is derived from an EMBL/GenBank/DDBJ whole genome shotgun (WGS) entry which is preliminary data.</text>
</comment>
<organism evidence="13 14">
    <name type="scientific">Holothuria leucospilota</name>
    <name type="common">Black long sea cucumber</name>
    <name type="synonym">Mertensiothuria leucospilota</name>
    <dbReference type="NCBI Taxonomy" id="206669"/>
    <lineage>
        <taxon>Eukaryota</taxon>
        <taxon>Metazoa</taxon>
        <taxon>Echinodermata</taxon>
        <taxon>Eleutherozoa</taxon>
        <taxon>Echinozoa</taxon>
        <taxon>Holothuroidea</taxon>
        <taxon>Aspidochirotacea</taxon>
        <taxon>Aspidochirotida</taxon>
        <taxon>Holothuriidae</taxon>
        <taxon>Holothuria</taxon>
    </lineage>
</organism>
<keyword evidence="14" id="KW-1185">Reference proteome</keyword>
<keyword evidence="6" id="KW-0915">Sodium</keyword>
<dbReference type="EMBL" id="JAIZAY010000015">
    <property type="protein sequence ID" value="KAJ8027746.1"/>
    <property type="molecule type" value="Genomic_DNA"/>
</dbReference>
<keyword evidence="2 11" id="KW-0813">Transport</keyword>
<dbReference type="PANTHER" id="PTHR11690">
    <property type="entry name" value="AMILORIDE-SENSITIVE SODIUM CHANNEL-RELATED"/>
    <property type="match status" value="1"/>
</dbReference>
<keyword evidence="7 11" id="KW-0406">Ion transport</keyword>
<evidence type="ECO:0000256" key="5">
    <source>
        <dbReference type="ARBA" id="ARBA00022989"/>
    </source>
</evidence>
<keyword evidence="3 11" id="KW-0894">Sodium channel</keyword>
<evidence type="ECO:0000256" key="9">
    <source>
        <dbReference type="ARBA" id="ARBA00023201"/>
    </source>
</evidence>
<dbReference type="OrthoDB" id="5989449at2759"/>
<evidence type="ECO:0000256" key="7">
    <source>
        <dbReference type="ARBA" id="ARBA00023065"/>
    </source>
</evidence>
<evidence type="ECO:0000256" key="6">
    <source>
        <dbReference type="ARBA" id="ARBA00023053"/>
    </source>
</evidence>
<gene>
    <name evidence="13" type="ORF">HOLleu_29786</name>
</gene>
<dbReference type="AlphaFoldDB" id="A0A9Q1BJG6"/>